<name>A0A244CPU3_PSEDV</name>
<evidence type="ECO:0000313" key="7">
    <source>
        <dbReference type="Proteomes" id="UP000194841"/>
    </source>
</evidence>
<dbReference type="PROSITE" id="PS51257">
    <property type="entry name" value="PROKAR_LIPOPROTEIN"/>
    <property type="match status" value="1"/>
</dbReference>
<proteinExistence type="predicted"/>
<feature type="transmembrane region" description="Helical" evidence="4">
    <location>
        <begin position="68"/>
        <end position="97"/>
    </location>
</feature>
<keyword evidence="4" id="KW-0812">Transmembrane</keyword>
<keyword evidence="1" id="KW-0808">Transferase</keyword>
<dbReference type="EMBL" id="MWPV01000003">
    <property type="protein sequence ID" value="OUL57506.1"/>
    <property type="molecule type" value="Genomic_DNA"/>
</dbReference>
<dbReference type="Pfam" id="PF07730">
    <property type="entry name" value="HisKA_3"/>
    <property type="match status" value="1"/>
</dbReference>
<dbReference type="CDD" id="cd16917">
    <property type="entry name" value="HATPase_UhpB-NarQ-NarX-like"/>
    <property type="match status" value="1"/>
</dbReference>
<evidence type="ECO:0000256" key="2">
    <source>
        <dbReference type="ARBA" id="ARBA00022777"/>
    </source>
</evidence>
<keyword evidence="2" id="KW-0418">Kinase</keyword>
<dbReference type="GO" id="GO:0046983">
    <property type="term" value="F:protein dimerization activity"/>
    <property type="evidence" value="ECO:0007669"/>
    <property type="project" value="InterPro"/>
</dbReference>
<dbReference type="InterPro" id="IPR050482">
    <property type="entry name" value="Sensor_HK_TwoCompSys"/>
</dbReference>
<organism evidence="6 7">
    <name type="scientific">Pseudoalteromonas ulvae</name>
    <dbReference type="NCBI Taxonomy" id="107327"/>
    <lineage>
        <taxon>Bacteria</taxon>
        <taxon>Pseudomonadati</taxon>
        <taxon>Pseudomonadota</taxon>
        <taxon>Gammaproteobacteria</taxon>
        <taxon>Alteromonadales</taxon>
        <taxon>Pseudoalteromonadaceae</taxon>
        <taxon>Pseudoalteromonas</taxon>
    </lineage>
</organism>
<keyword evidence="7" id="KW-1185">Reference proteome</keyword>
<dbReference type="AlphaFoldDB" id="A0A244CPU3"/>
<keyword evidence="3" id="KW-0902">Two-component regulatory system</keyword>
<dbReference type="RefSeq" id="WP_086744088.1">
    <property type="nucleotide sequence ID" value="NZ_MWPV01000003.1"/>
</dbReference>
<dbReference type="PANTHER" id="PTHR24421">
    <property type="entry name" value="NITRATE/NITRITE SENSOR PROTEIN NARX-RELATED"/>
    <property type="match status" value="1"/>
</dbReference>
<evidence type="ECO:0000256" key="4">
    <source>
        <dbReference type="SAM" id="Phobius"/>
    </source>
</evidence>
<gene>
    <name evidence="6" type="ORF">B1199_10555</name>
</gene>
<feature type="transmembrane region" description="Helical" evidence="4">
    <location>
        <begin position="40"/>
        <end position="62"/>
    </location>
</feature>
<accession>A0A244CPU3</accession>
<feature type="domain" description="Signal transduction histidine kinase subgroup 3 dimerisation and phosphoacceptor" evidence="5">
    <location>
        <begin position="177"/>
        <end position="241"/>
    </location>
</feature>
<dbReference type="GO" id="GO:0000155">
    <property type="term" value="F:phosphorelay sensor kinase activity"/>
    <property type="evidence" value="ECO:0007669"/>
    <property type="project" value="InterPro"/>
</dbReference>
<feature type="transmembrane region" description="Helical" evidence="4">
    <location>
        <begin position="109"/>
        <end position="128"/>
    </location>
</feature>
<dbReference type="SUPFAM" id="SSF55874">
    <property type="entry name" value="ATPase domain of HSP90 chaperone/DNA topoisomerase II/histidine kinase"/>
    <property type="match status" value="1"/>
</dbReference>
<dbReference type="OrthoDB" id="9797605at2"/>
<keyword evidence="4" id="KW-1133">Transmembrane helix</keyword>
<evidence type="ECO:0000256" key="1">
    <source>
        <dbReference type="ARBA" id="ARBA00022679"/>
    </source>
</evidence>
<feature type="transmembrane region" description="Helical" evidence="4">
    <location>
        <begin position="15"/>
        <end position="33"/>
    </location>
</feature>
<evidence type="ECO:0000256" key="3">
    <source>
        <dbReference type="ARBA" id="ARBA00023012"/>
    </source>
</evidence>
<reference evidence="6 7" key="1">
    <citation type="submission" date="2017-02" db="EMBL/GenBank/DDBJ databases">
        <title>Pseudoalteromonas ulvae TC14 Genome.</title>
        <authorList>
            <person name="Molmeret M."/>
        </authorList>
    </citation>
    <scope>NUCLEOTIDE SEQUENCE [LARGE SCALE GENOMIC DNA]</scope>
    <source>
        <strain evidence="6">TC14</strain>
    </source>
</reference>
<dbReference type="Gene3D" id="1.20.5.1930">
    <property type="match status" value="1"/>
</dbReference>
<dbReference type="GO" id="GO:0016020">
    <property type="term" value="C:membrane"/>
    <property type="evidence" value="ECO:0007669"/>
    <property type="project" value="InterPro"/>
</dbReference>
<sequence length="365" mass="40356">MKNFNQSLADDGNPYWYWGSLVFSCFYFLPLVFNWAHFDALAVVLTVFIYALFLGLYSWGVYSKGNKAFLPVLGIVLVSLFGSVVTPGTQSFFGFAAYLCGFNFSKQHAWQGMIGIALSVFAAANLFIIHDSSFLLSSFIVSIGLFFFGMTERQSRIHKLKEAQSESQIEQLAAIAERERIARDLHDLLGHSLSSIALKAELAGKFCQASKLDLAQAEINAVAELSRQVLSEVRQAVSGLKLKGLNEEIHKLCQQLESKGFAVELRLQDALCNAKLESSLILMLREAVTNILRHSRGNKVTITVETVHDEVKVAITDNGFVEELIPGNGLKGIEERCQQFLGHVEIDTTNGMALMITLNQGVCSD</sequence>
<dbReference type="InterPro" id="IPR011712">
    <property type="entry name" value="Sig_transdc_His_kin_sub3_dim/P"/>
</dbReference>
<feature type="transmembrane region" description="Helical" evidence="4">
    <location>
        <begin position="134"/>
        <end position="151"/>
    </location>
</feature>
<keyword evidence="4" id="KW-0472">Membrane</keyword>
<evidence type="ECO:0000259" key="5">
    <source>
        <dbReference type="Pfam" id="PF07730"/>
    </source>
</evidence>
<dbReference type="Gene3D" id="3.30.565.10">
    <property type="entry name" value="Histidine kinase-like ATPase, C-terminal domain"/>
    <property type="match status" value="1"/>
</dbReference>
<dbReference type="PANTHER" id="PTHR24421:SF63">
    <property type="entry name" value="SENSOR HISTIDINE KINASE DESK"/>
    <property type="match status" value="1"/>
</dbReference>
<evidence type="ECO:0000313" key="6">
    <source>
        <dbReference type="EMBL" id="OUL57506.1"/>
    </source>
</evidence>
<dbReference type="InterPro" id="IPR036890">
    <property type="entry name" value="HATPase_C_sf"/>
</dbReference>
<comment type="caution">
    <text evidence="6">The sequence shown here is derived from an EMBL/GenBank/DDBJ whole genome shotgun (WGS) entry which is preliminary data.</text>
</comment>
<protein>
    <recommendedName>
        <fullName evidence="5">Signal transduction histidine kinase subgroup 3 dimerisation and phosphoacceptor domain-containing protein</fullName>
    </recommendedName>
</protein>
<dbReference type="Proteomes" id="UP000194841">
    <property type="component" value="Unassembled WGS sequence"/>
</dbReference>